<feature type="domain" description="AAA+ ATPase" evidence="4">
    <location>
        <begin position="122"/>
        <end position="258"/>
    </location>
</feature>
<keyword evidence="3" id="KW-0067">ATP-binding</keyword>
<dbReference type="SUPFAM" id="SSF52540">
    <property type="entry name" value="P-loop containing nucleoside triphosphate hydrolases"/>
    <property type="match status" value="1"/>
</dbReference>
<dbReference type="InterPro" id="IPR002611">
    <property type="entry name" value="IstB_ATP-bd"/>
</dbReference>
<dbReference type="RefSeq" id="WP_406693856.1">
    <property type="nucleotide sequence ID" value="NZ_CP155447.1"/>
</dbReference>
<reference evidence="5" key="1">
    <citation type="submission" date="2024-05" db="EMBL/GenBank/DDBJ databases">
        <title>Planctomycetes of the genus Singulisphaera possess chitinolytic capabilities.</title>
        <authorList>
            <person name="Ivanova A."/>
        </authorList>
    </citation>
    <scope>NUCLEOTIDE SEQUENCE</scope>
    <source>
        <strain evidence="5">Ch08T</strain>
    </source>
</reference>
<sequence length="275" mass="30349">MTTKGGGAALESERPSALPAKAVPVDLGTLVDQLVKLGLDFAAEALPAILTRAVKEDLGSPALLEQLLHGELERREERRVRTSLRLAGLPTGQTLGNFDFAFQPAVQRSKLETLGTCTWLREKQGLLILGPPGVGKTHLAIGLGGRAVETGFSVAFFRLEELLHATCKDADVPPTRLKGKKYMKAGLVIIDEVGFENFTREEANLFFRLASYRYQRGSLCITSNKSIKDWPEMLVRDEVITTAILDRLLHSCHVLNIRGRSYRLRDLDDDLNGRS</sequence>
<gene>
    <name evidence="5" type="primary">istB</name>
    <name evidence="5" type="ORF">V5E97_22740</name>
</gene>
<accession>A0AAU7C7N0</accession>
<organism evidence="5">
    <name type="scientific">Singulisphaera sp. Ch08</name>
    <dbReference type="NCBI Taxonomy" id="3120278"/>
    <lineage>
        <taxon>Bacteria</taxon>
        <taxon>Pseudomonadati</taxon>
        <taxon>Planctomycetota</taxon>
        <taxon>Planctomycetia</taxon>
        <taxon>Isosphaerales</taxon>
        <taxon>Isosphaeraceae</taxon>
        <taxon>Singulisphaera</taxon>
    </lineage>
</organism>
<dbReference type="GO" id="GO:0005524">
    <property type="term" value="F:ATP binding"/>
    <property type="evidence" value="ECO:0007669"/>
    <property type="project" value="UniProtKB-KW"/>
</dbReference>
<evidence type="ECO:0000256" key="2">
    <source>
        <dbReference type="ARBA" id="ARBA00022741"/>
    </source>
</evidence>
<dbReference type="CDD" id="cd00009">
    <property type="entry name" value="AAA"/>
    <property type="match status" value="1"/>
</dbReference>
<proteinExistence type="inferred from homology"/>
<dbReference type="PIRSF" id="PIRSF003073">
    <property type="entry name" value="DNAC_TnpB_IstB"/>
    <property type="match status" value="1"/>
</dbReference>
<evidence type="ECO:0000259" key="4">
    <source>
        <dbReference type="SMART" id="SM00382"/>
    </source>
</evidence>
<dbReference type="EMBL" id="CP155447">
    <property type="protein sequence ID" value="XBH01166.1"/>
    <property type="molecule type" value="Genomic_DNA"/>
</dbReference>
<dbReference type="InterPro" id="IPR047661">
    <property type="entry name" value="IstB"/>
</dbReference>
<dbReference type="GO" id="GO:0006260">
    <property type="term" value="P:DNA replication"/>
    <property type="evidence" value="ECO:0007669"/>
    <property type="project" value="TreeGrafter"/>
</dbReference>
<dbReference type="Pfam" id="PF01695">
    <property type="entry name" value="IstB_IS21"/>
    <property type="match status" value="1"/>
</dbReference>
<name>A0AAU7C7N0_9BACT</name>
<dbReference type="SMART" id="SM00382">
    <property type="entry name" value="AAA"/>
    <property type="match status" value="1"/>
</dbReference>
<dbReference type="PANTHER" id="PTHR30050:SF4">
    <property type="entry name" value="ATP-BINDING PROTEIN RV3427C IN INSERTION SEQUENCE-RELATED"/>
    <property type="match status" value="1"/>
</dbReference>
<dbReference type="AlphaFoldDB" id="A0AAU7C7N0"/>
<dbReference type="PANTHER" id="PTHR30050">
    <property type="entry name" value="CHROMOSOMAL REPLICATION INITIATOR PROTEIN DNAA"/>
    <property type="match status" value="1"/>
</dbReference>
<dbReference type="InterPro" id="IPR003593">
    <property type="entry name" value="AAA+_ATPase"/>
</dbReference>
<keyword evidence="2" id="KW-0547">Nucleotide-binding</keyword>
<dbReference type="InterPro" id="IPR027417">
    <property type="entry name" value="P-loop_NTPase"/>
</dbReference>
<dbReference type="InterPro" id="IPR028350">
    <property type="entry name" value="DNAC/IstB-like"/>
</dbReference>
<dbReference type="Gene3D" id="3.40.50.300">
    <property type="entry name" value="P-loop containing nucleotide triphosphate hydrolases"/>
    <property type="match status" value="1"/>
</dbReference>
<protein>
    <submittedName>
        <fullName evidence="5">IS21-like element helper ATPase IstB</fullName>
    </submittedName>
</protein>
<evidence type="ECO:0000256" key="1">
    <source>
        <dbReference type="ARBA" id="ARBA00008059"/>
    </source>
</evidence>
<evidence type="ECO:0000256" key="3">
    <source>
        <dbReference type="ARBA" id="ARBA00022840"/>
    </source>
</evidence>
<evidence type="ECO:0000313" key="5">
    <source>
        <dbReference type="EMBL" id="XBH01166.1"/>
    </source>
</evidence>
<comment type="similarity">
    <text evidence="1">Belongs to the IS21/IS1162 putative ATP-binding protein family.</text>
</comment>
<dbReference type="NCBIfam" id="NF038214">
    <property type="entry name" value="IS21_help_AAA"/>
    <property type="match status" value="1"/>
</dbReference>